<evidence type="ECO:0000313" key="3">
    <source>
        <dbReference type="Proteomes" id="UP000240883"/>
    </source>
</evidence>
<dbReference type="Proteomes" id="UP000240883">
    <property type="component" value="Unassembled WGS sequence"/>
</dbReference>
<accession>A0A2T2NBS7</accession>
<evidence type="ECO:0000313" key="2">
    <source>
        <dbReference type="EMBL" id="PSN62874.1"/>
    </source>
</evidence>
<name>A0A2T2NBS7_CORCC</name>
<feature type="signal peptide" evidence="1">
    <location>
        <begin position="1"/>
        <end position="21"/>
    </location>
</feature>
<keyword evidence="1" id="KW-0732">Signal</keyword>
<organism evidence="2 3">
    <name type="scientific">Corynespora cassiicola Philippines</name>
    <dbReference type="NCBI Taxonomy" id="1448308"/>
    <lineage>
        <taxon>Eukaryota</taxon>
        <taxon>Fungi</taxon>
        <taxon>Dikarya</taxon>
        <taxon>Ascomycota</taxon>
        <taxon>Pezizomycotina</taxon>
        <taxon>Dothideomycetes</taxon>
        <taxon>Pleosporomycetidae</taxon>
        <taxon>Pleosporales</taxon>
        <taxon>Corynesporascaceae</taxon>
        <taxon>Corynespora</taxon>
    </lineage>
</organism>
<dbReference type="AlphaFoldDB" id="A0A2T2NBS7"/>
<protein>
    <recommendedName>
        <fullName evidence="4">Secreted protein</fullName>
    </recommendedName>
</protein>
<keyword evidence="3" id="KW-1185">Reference proteome</keyword>
<evidence type="ECO:0000256" key="1">
    <source>
        <dbReference type="SAM" id="SignalP"/>
    </source>
</evidence>
<sequence length="157" mass="17630">MVLFRLHGLCAIECWCGACHPQSLPSSQILPFSYKSQFRLCRLHNQISQSEKCPLALVIRAGGRTVPQAWLSRSRNPTNALSAFFAFALVSVRPELPGAAYKSHKAESDDDDSPRCFPAGGWWCQRVALSRDITLTYLPQHQSRNLMKLSSNWVRGL</sequence>
<reference evidence="2 3" key="1">
    <citation type="journal article" date="2018" name="Front. Microbiol.">
        <title>Genome-Wide Analysis of Corynespora cassiicola Leaf Fall Disease Putative Effectors.</title>
        <authorList>
            <person name="Lopez D."/>
            <person name="Ribeiro S."/>
            <person name="Label P."/>
            <person name="Fumanal B."/>
            <person name="Venisse J.S."/>
            <person name="Kohler A."/>
            <person name="de Oliveira R.R."/>
            <person name="Labutti K."/>
            <person name="Lipzen A."/>
            <person name="Lail K."/>
            <person name="Bauer D."/>
            <person name="Ohm R.A."/>
            <person name="Barry K.W."/>
            <person name="Spatafora J."/>
            <person name="Grigoriev I.V."/>
            <person name="Martin F.M."/>
            <person name="Pujade-Renaud V."/>
        </authorList>
    </citation>
    <scope>NUCLEOTIDE SEQUENCE [LARGE SCALE GENOMIC DNA]</scope>
    <source>
        <strain evidence="2 3">Philippines</strain>
    </source>
</reference>
<proteinExistence type="predicted"/>
<feature type="chain" id="PRO_5015455666" description="Secreted protein" evidence="1">
    <location>
        <begin position="22"/>
        <end position="157"/>
    </location>
</feature>
<gene>
    <name evidence="2" type="ORF">BS50DRAFT_131759</name>
</gene>
<dbReference type="EMBL" id="KZ678141">
    <property type="protein sequence ID" value="PSN62874.1"/>
    <property type="molecule type" value="Genomic_DNA"/>
</dbReference>
<evidence type="ECO:0008006" key="4">
    <source>
        <dbReference type="Google" id="ProtNLM"/>
    </source>
</evidence>